<dbReference type="GO" id="GO:0001164">
    <property type="term" value="F:RNA polymerase I core promoter sequence-specific DNA binding"/>
    <property type="evidence" value="ECO:0007669"/>
    <property type="project" value="InterPro"/>
</dbReference>
<evidence type="ECO:0000313" key="13">
    <source>
        <dbReference type="Proteomes" id="UP000232323"/>
    </source>
</evidence>
<evidence type="ECO:0000256" key="10">
    <source>
        <dbReference type="SAM" id="MobiDB-lite"/>
    </source>
</evidence>
<dbReference type="GO" id="GO:0070860">
    <property type="term" value="C:RNA polymerase I core factor complex"/>
    <property type="evidence" value="ECO:0007669"/>
    <property type="project" value="InterPro"/>
</dbReference>
<feature type="compositionally biased region" description="Basic and acidic residues" evidence="10">
    <location>
        <begin position="122"/>
        <end position="138"/>
    </location>
</feature>
<feature type="compositionally biased region" description="Acidic residues" evidence="10">
    <location>
        <begin position="1"/>
        <end position="13"/>
    </location>
</feature>
<keyword evidence="13" id="KW-1185">Reference proteome</keyword>
<dbReference type="Proteomes" id="UP000232323">
    <property type="component" value="Unassembled WGS sequence"/>
</dbReference>
<dbReference type="PANTHER" id="PTHR31576">
    <property type="entry name" value="TATA BOX-BINDING PROTEIN-ASSOCIATED FACTOR RNA POLYMERASE I SUBUNIT B"/>
    <property type="match status" value="1"/>
</dbReference>
<comment type="subcellular location">
    <subcellularLocation>
        <location evidence="1">Nucleus</location>
        <location evidence="1">Nucleolus</location>
    </subcellularLocation>
</comment>
<dbReference type="EMBL" id="BEGY01000001">
    <property type="protein sequence ID" value="GAX72935.1"/>
    <property type="molecule type" value="Genomic_DNA"/>
</dbReference>
<keyword evidence="8" id="KW-0804">Transcription</keyword>
<evidence type="ECO:0000256" key="1">
    <source>
        <dbReference type="ARBA" id="ARBA00004604"/>
    </source>
</evidence>
<evidence type="ECO:0000256" key="9">
    <source>
        <dbReference type="ARBA" id="ARBA00023242"/>
    </source>
</evidence>
<comment type="caution">
    <text evidence="12">The sequence shown here is derived from an EMBL/GenBank/DDBJ whole genome shotgun (WGS) entry which is preliminary data.</text>
</comment>
<feature type="domain" description="Rrn7/TAF1B N-terminal cyclin" evidence="11">
    <location>
        <begin position="66"/>
        <end position="242"/>
    </location>
</feature>
<evidence type="ECO:0000256" key="5">
    <source>
        <dbReference type="ARBA" id="ARBA00022833"/>
    </source>
</evidence>
<dbReference type="OrthoDB" id="552654at2759"/>
<sequence length="579" mass="63116">MQQAPVEEEEAPEQGERVTVGGRRRMNTGADPAAPSNHHLFADKVADRESEQLQLTALAHNYVKCLQLLLQAQAEALVHQLGMPAALAPLVRNIWFSYLPLTGFLDIDLDYMMLTRSKVKAAERARRNSVRREEERHASSTASSSTEADGEGQHREDGGAARVEEDLIAGFTGAVEGRGEEGVSNRQLLAGEAIHPSRITNAFRRKLPLTTTLVICYLACLSLRLPITPTDISRWAIQGHLPLLDLPQRCRELLSSLHSGERPPVAVITASGAIHPNRLIASAMKLAAVLKHPIPNLNGELLILKCCAELRMPQGIFLVAKELYRMYFLDSPLMNLSAVSKTSSPYLFVVTIACVALRFGYGIGGGHITATRLSSLPPPPKSWIDWAEACLESPACRPLNLPTMARAGQLSGRDVRSYLAYCKETVFAPGDCQGCPKSLMQVRDHLEEAGKGGHDSNNPSSSRIASRATAIPTYDALRQSSEVEGILELDPSASEHLYTYTKIAYNATQPASAHPDLLALVAVGAAYLNVKPSLLMQSMATLERHMMKVDTEYGLYRTALHHASRAGVQNPRSEHGHGS</sequence>
<dbReference type="InterPro" id="IPR048540">
    <property type="entry name" value="Rrn7_cyclin_N"/>
</dbReference>
<keyword evidence="5" id="KW-0862">Zinc</keyword>
<dbReference type="InterPro" id="IPR033599">
    <property type="entry name" value="TAF1B/Rrn7"/>
</dbReference>
<feature type="region of interest" description="Disordered" evidence="10">
    <location>
        <begin position="1"/>
        <end position="36"/>
    </location>
</feature>
<feature type="region of interest" description="Disordered" evidence="10">
    <location>
        <begin position="122"/>
        <end position="158"/>
    </location>
</feature>
<dbReference type="AlphaFoldDB" id="A0A250WQ09"/>
<evidence type="ECO:0000259" key="11">
    <source>
        <dbReference type="Pfam" id="PF20644"/>
    </source>
</evidence>
<proteinExistence type="inferred from homology"/>
<dbReference type="GO" id="GO:0042790">
    <property type="term" value="P:nucleolar large rRNA transcription by RNA polymerase I"/>
    <property type="evidence" value="ECO:0007669"/>
    <property type="project" value="TreeGrafter"/>
</dbReference>
<evidence type="ECO:0000256" key="6">
    <source>
        <dbReference type="ARBA" id="ARBA00023015"/>
    </source>
</evidence>
<keyword evidence="7" id="KW-0238">DNA-binding</keyword>
<name>A0A250WQ09_9CHLO</name>
<organism evidence="12 13">
    <name type="scientific">Chlamydomonas eustigma</name>
    <dbReference type="NCBI Taxonomy" id="1157962"/>
    <lineage>
        <taxon>Eukaryota</taxon>
        <taxon>Viridiplantae</taxon>
        <taxon>Chlorophyta</taxon>
        <taxon>core chlorophytes</taxon>
        <taxon>Chlorophyceae</taxon>
        <taxon>CS clade</taxon>
        <taxon>Chlamydomonadales</taxon>
        <taxon>Chlamydomonadaceae</taxon>
        <taxon>Chlamydomonas</taxon>
    </lineage>
</organism>
<gene>
    <name evidence="12" type="ORF">CEUSTIGMA_g390.t1</name>
</gene>
<keyword evidence="9" id="KW-0539">Nucleus</keyword>
<comment type="similarity">
    <text evidence="2">Belongs to the RRN7/TAF1B family.</text>
</comment>
<dbReference type="GO" id="GO:0008270">
    <property type="term" value="F:zinc ion binding"/>
    <property type="evidence" value="ECO:0007669"/>
    <property type="project" value="UniProtKB-KW"/>
</dbReference>
<keyword evidence="3" id="KW-0479">Metal-binding</keyword>
<accession>A0A250WQ09</accession>
<reference evidence="12 13" key="1">
    <citation type="submission" date="2017-08" db="EMBL/GenBank/DDBJ databases">
        <title>Acidophilic green algal genome provides insights into adaptation to an acidic environment.</title>
        <authorList>
            <person name="Hirooka S."/>
            <person name="Hirose Y."/>
            <person name="Kanesaki Y."/>
            <person name="Higuchi S."/>
            <person name="Fujiwara T."/>
            <person name="Onuma R."/>
            <person name="Era A."/>
            <person name="Ohbayashi R."/>
            <person name="Uzuka A."/>
            <person name="Nozaki H."/>
            <person name="Yoshikawa H."/>
            <person name="Miyagishima S.Y."/>
        </authorList>
    </citation>
    <scope>NUCLEOTIDE SEQUENCE [LARGE SCALE GENOMIC DNA]</scope>
    <source>
        <strain evidence="12 13">NIES-2499</strain>
    </source>
</reference>
<dbReference type="Pfam" id="PF20644">
    <property type="entry name" value="Rrn7_cyclin_N"/>
    <property type="match status" value="1"/>
</dbReference>
<evidence type="ECO:0000256" key="2">
    <source>
        <dbReference type="ARBA" id="ARBA00006899"/>
    </source>
</evidence>
<keyword evidence="6" id="KW-0805">Transcription regulation</keyword>
<keyword evidence="4" id="KW-0863">Zinc-finger</keyword>
<evidence type="ECO:0000256" key="3">
    <source>
        <dbReference type="ARBA" id="ARBA00022723"/>
    </source>
</evidence>
<evidence type="ECO:0000256" key="8">
    <source>
        <dbReference type="ARBA" id="ARBA00023163"/>
    </source>
</evidence>
<protein>
    <recommendedName>
        <fullName evidence="11">Rrn7/TAF1B N-terminal cyclin domain-containing protein</fullName>
    </recommendedName>
</protein>
<evidence type="ECO:0000256" key="4">
    <source>
        <dbReference type="ARBA" id="ARBA00022771"/>
    </source>
</evidence>
<dbReference type="STRING" id="1157962.A0A250WQ09"/>
<evidence type="ECO:0000256" key="7">
    <source>
        <dbReference type="ARBA" id="ARBA00023125"/>
    </source>
</evidence>
<evidence type="ECO:0000313" key="12">
    <source>
        <dbReference type="EMBL" id="GAX72935.1"/>
    </source>
</evidence>
<dbReference type="PANTHER" id="PTHR31576:SF2">
    <property type="entry name" value="TATA BOX-BINDING PROTEIN-ASSOCIATED FACTOR RNA POLYMERASE I SUBUNIT B"/>
    <property type="match status" value="1"/>
</dbReference>